<feature type="transmembrane region" description="Helical" evidence="6">
    <location>
        <begin position="304"/>
        <end position="330"/>
    </location>
</feature>
<evidence type="ECO:0000256" key="1">
    <source>
        <dbReference type="ARBA" id="ARBA00004651"/>
    </source>
</evidence>
<keyword evidence="2" id="KW-1003">Cell membrane</keyword>
<feature type="transmembrane region" description="Helical" evidence="6">
    <location>
        <begin position="7"/>
        <end position="24"/>
    </location>
</feature>
<organism evidence="7">
    <name type="scientific">Lactobacillus delbrueckii subsp. lactis</name>
    <dbReference type="NCBI Taxonomy" id="29397"/>
    <lineage>
        <taxon>Bacteria</taxon>
        <taxon>Bacillati</taxon>
        <taxon>Bacillota</taxon>
        <taxon>Bacilli</taxon>
        <taxon>Lactobacillales</taxon>
        <taxon>Lactobacillaceae</taxon>
        <taxon>Lactobacillus</taxon>
    </lineage>
</organism>
<comment type="function">
    <text evidence="6">Catalyzes the transfer of a lysyl group from L-lysyl-tRNA(Lys) to membrane-bound phosphatidylglycerol (PG), which produces lysylphosphatidylglycerol (LPG), a major component of the bacterial membrane with a positive net charge. LPG synthesis contributes to bacterial virulence as it is involved in the resistance mechanism against cationic antimicrobial peptides (CAMP) produces by the host's immune system (defensins, cathelicidins) and by the competing microorganisms.</text>
</comment>
<dbReference type="GO" id="GO:0046677">
    <property type="term" value="P:response to antibiotic"/>
    <property type="evidence" value="ECO:0007669"/>
    <property type="project" value="UniProtKB-KW"/>
</dbReference>
<sequence>MNKKNLWGVLIVLLISSLVLYFDLRATPMATLKAAAGQIIPWRLVLVFLAMALSYVCEALILRLLAKRPGTAKRSFWSYLRIPLIQALFNGITPMATGGQPSQLAAMVEMGMSGGRATSILMMKFICYQLVVLFAYLTAFIFGFHFVAGKFSALAIFIFLGFALHVFSIILLLLAMFVHNWTVKGVKKVMKLLGRIFGQERVQAWEKSTLEQVESFYKESQALKAEKKKLWGVVLLTVGQLLCYYSAPYLTLRALGQPVDYVQVTLMTILIIMFMAVIPLPGASGGAEFSFQTLFASFISQPGVVVLAMFLWRFATYFFGMILGIFGWSFKPAKLRD</sequence>
<dbReference type="EC" id="2.3.2.3" evidence="6"/>
<keyword evidence="5 6" id="KW-0472">Membrane</keyword>
<name>A0A3G6JC34_LACDL</name>
<evidence type="ECO:0000256" key="4">
    <source>
        <dbReference type="ARBA" id="ARBA00022989"/>
    </source>
</evidence>
<keyword evidence="6" id="KW-0046">Antibiotic resistance</keyword>
<dbReference type="NCBIfam" id="TIGR00374">
    <property type="entry name" value="flippase-like domain"/>
    <property type="match status" value="1"/>
</dbReference>
<evidence type="ECO:0000313" key="7">
    <source>
        <dbReference type="EMBL" id="AZA15527.1"/>
    </source>
</evidence>
<accession>A0A3G6JC34</accession>
<comment type="subcellular location">
    <subcellularLocation>
        <location evidence="1 6">Cell membrane</location>
        <topology evidence="1 6">Multi-pass membrane protein</topology>
    </subcellularLocation>
</comment>
<comment type="similarity">
    <text evidence="6">Belongs to the LPG synthase family.</text>
</comment>
<dbReference type="Pfam" id="PF03706">
    <property type="entry name" value="LPG_synthase_TM"/>
    <property type="match status" value="1"/>
</dbReference>
<feature type="transmembrane region" description="Helical" evidence="6">
    <location>
        <begin position="44"/>
        <end position="66"/>
    </location>
</feature>
<dbReference type="PANTHER" id="PTHR37693">
    <property type="entry name" value="PHOSPHATIDYLGLYCEROL LYSYLTRANSFERASE"/>
    <property type="match status" value="1"/>
</dbReference>
<dbReference type="GO" id="GO:0006629">
    <property type="term" value="P:lipid metabolic process"/>
    <property type="evidence" value="ECO:0007669"/>
    <property type="project" value="UniProtKB-KW"/>
</dbReference>
<keyword evidence="6" id="KW-0808">Transferase</keyword>
<keyword evidence="4 6" id="KW-1133">Transmembrane helix</keyword>
<evidence type="ECO:0000256" key="5">
    <source>
        <dbReference type="ARBA" id="ARBA00023136"/>
    </source>
</evidence>
<feature type="transmembrane region" description="Helical" evidence="6">
    <location>
        <begin position="261"/>
        <end position="283"/>
    </location>
</feature>
<proteinExistence type="inferred from homology"/>
<dbReference type="InterPro" id="IPR022791">
    <property type="entry name" value="L-PG_synthase/AglD"/>
</dbReference>
<keyword evidence="3 6" id="KW-0812">Transmembrane</keyword>
<evidence type="ECO:0000256" key="2">
    <source>
        <dbReference type="ARBA" id="ARBA00022475"/>
    </source>
</evidence>
<protein>
    <recommendedName>
        <fullName evidence="6">Phosphatidylglycerol lysyltransferase</fullName>
        <ecNumber evidence="6">2.3.2.3</ecNumber>
    </recommendedName>
    <alternativeName>
        <fullName evidence="6">Lysylphosphatidylglycerol synthase</fullName>
    </alternativeName>
</protein>
<feature type="transmembrane region" description="Helical" evidence="6">
    <location>
        <begin position="230"/>
        <end position="249"/>
    </location>
</feature>
<dbReference type="GO" id="GO:0050071">
    <property type="term" value="F:phosphatidylglycerol lysyltransferase activity"/>
    <property type="evidence" value="ECO:0007669"/>
    <property type="project" value="UniProtKB-EC"/>
</dbReference>
<feature type="transmembrane region" description="Helical" evidence="6">
    <location>
        <begin position="125"/>
        <end position="148"/>
    </location>
</feature>
<keyword evidence="6" id="KW-0443">Lipid metabolism</keyword>
<dbReference type="PANTHER" id="PTHR37693:SF1">
    <property type="entry name" value="INTEGRAL MEMBRANE PROTEIN"/>
    <property type="match status" value="1"/>
</dbReference>
<evidence type="ECO:0000256" key="6">
    <source>
        <dbReference type="RuleBase" id="RU363042"/>
    </source>
</evidence>
<dbReference type="AlphaFoldDB" id="A0A3G6JC34"/>
<reference evidence="7" key="1">
    <citation type="submission" date="2018-07" db="EMBL/GenBank/DDBJ databases">
        <authorList>
            <person name="Somerville V."/>
        </authorList>
    </citation>
    <scope>NUCLEOTIDE SEQUENCE</scope>
    <source>
        <strain evidence="7">NWC_2_2</strain>
    </source>
</reference>
<feature type="transmembrane region" description="Helical" evidence="6">
    <location>
        <begin position="154"/>
        <end position="178"/>
    </location>
</feature>
<dbReference type="EMBL" id="CP031023">
    <property type="protein sequence ID" value="AZA15527.1"/>
    <property type="molecule type" value="Genomic_DNA"/>
</dbReference>
<comment type="catalytic activity">
    <reaction evidence="6">
        <text>L-lysyl-tRNA(Lys) + a 1,2-diacyl-sn-glycero-3-phospho-(1'-sn-glycerol) = a 1,2-diacyl-sn-glycero-3-phospho-1'-(3'-O-L-lysyl)-sn-glycerol + tRNA(Lys)</text>
        <dbReference type="Rhea" id="RHEA:10668"/>
        <dbReference type="Rhea" id="RHEA-COMP:9696"/>
        <dbReference type="Rhea" id="RHEA-COMP:9697"/>
        <dbReference type="ChEBI" id="CHEBI:64716"/>
        <dbReference type="ChEBI" id="CHEBI:75792"/>
        <dbReference type="ChEBI" id="CHEBI:78442"/>
        <dbReference type="ChEBI" id="CHEBI:78529"/>
        <dbReference type="EC" id="2.3.2.3"/>
    </reaction>
</comment>
<dbReference type="GO" id="GO:0005886">
    <property type="term" value="C:plasma membrane"/>
    <property type="evidence" value="ECO:0007669"/>
    <property type="project" value="UniProtKB-SubCell"/>
</dbReference>
<dbReference type="RefSeq" id="WP_138490966.1">
    <property type="nucleotide sequence ID" value="NZ_CP046131.1"/>
</dbReference>
<gene>
    <name evidence="6" type="primary">mprF</name>
    <name evidence="7" type="ORF">DQL93_02125</name>
</gene>
<evidence type="ECO:0000256" key="3">
    <source>
        <dbReference type="ARBA" id="ARBA00022692"/>
    </source>
</evidence>